<feature type="domain" description="Calcineurin-like phosphoesterase" evidence="2">
    <location>
        <begin position="12"/>
        <end position="173"/>
    </location>
</feature>
<reference evidence="3" key="1">
    <citation type="journal article" date="2014" name="Int. J. Syst. Evol. Microbiol.">
        <title>Complete genome sequence of Corynebacterium casei LMG S-19264T (=DSM 44701T), isolated from a smear-ripened cheese.</title>
        <authorList>
            <consortium name="US DOE Joint Genome Institute (JGI-PGF)"/>
            <person name="Walter F."/>
            <person name="Albersmeier A."/>
            <person name="Kalinowski J."/>
            <person name="Ruckert C."/>
        </authorList>
    </citation>
    <scope>NUCLEOTIDE SEQUENCE</scope>
    <source>
        <strain evidence="3">CGMCC 1.3617</strain>
    </source>
</reference>
<reference evidence="3" key="2">
    <citation type="submission" date="2020-09" db="EMBL/GenBank/DDBJ databases">
        <authorList>
            <person name="Sun Q."/>
            <person name="Zhou Y."/>
        </authorList>
    </citation>
    <scope>NUCLEOTIDE SEQUENCE</scope>
    <source>
        <strain evidence="3">CGMCC 1.3617</strain>
    </source>
</reference>
<evidence type="ECO:0000313" key="3">
    <source>
        <dbReference type="EMBL" id="GGJ40438.1"/>
    </source>
</evidence>
<accession>A0A917NYB7</accession>
<dbReference type="InterPro" id="IPR004843">
    <property type="entry name" value="Calcineurin-like_PHP"/>
</dbReference>
<dbReference type="AlphaFoldDB" id="A0A917NYB7"/>
<dbReference type="InterPro" id="IPR041796">
    <property type="entry name" value="Mre11_N"/>
</dbReference>
<dbReference type="CDD" id="cd00840">
    <property type="entry name" value="MPP_Mre11_N"/>
    <property type="match status" value="1"/>
</dbReference>
<dbReference type="PIRSF" id="PIRSF033091">
    <property type="entry name" value="Pesterase_YhaO"/>
    <property type="match status" value="1"/>
</dbReference>
<dbReference type="PANTHER" id="PTHR30337:SF7">
    <property type="entry name" value="PHOSPHOESTERASE"/>
    <property type="match status" value="1"/>
</dbReference>
<evidence type="ECO:0000256" key="1">
    <source>
        <dbReference type="ARBA" id="ARBA00022801"/>
    </source>
</evidence>
<sequence length="392" mass="42300">MPLDEVRGATRASFDNLIQTAIDERVAFVIIAGDLFDGDWRDMSTGLYFARAMGRLERTGILVFILTGNHDAASVVTKSVPWPKNVSEFGSRKAQTHLIERLGVAVHGQSFANPSVSENMVTSYPTAHSGYFNIGVLHTSLSGREGHARYAPCDVADLRAKQYDYWALGHVHGFEIVSREPYVVFPGNIQGRSVRETGPKGVVIVEVVDREVVAVDPVEVDVIRWATVDVDCAGADRDGVVSRMRDRLVEAHASTSGGRPLIVRLVLTGATEYAARIREDALSLRDDARAVAEAIGSGIWIEKVQVGLTGAATQSGGHLPDDLTSLIEEAIHCEALATELREDLEAFLSSAKGSLGGDGDEDEMRHAAGRGEWDRLIATAAATLRSRLAGEA</sequence>
<proteinExistence type="predicted"/>
<dbReference type="GO" id="GO:0016787">
    <property type="term" value="F:hydrolase activity"/>
    <property type="evidence" value="ECO:0007669"/>
    <property type="project" value="UniProtKB-KW"/>
</dbReference>
<dbReference type="InterPro" id="IPR050535">
    <property type="entry name" value="DNA_Repair-Maintenance_Comp"/>
</dbReference>
<name>A0A917NYB7_9PROT</name>
<dbReference type="SUPFAM" id="SSF56300">
    <property type="entry name" value="Metallo-dependent phosphatases"/>
    <property type="match status" value="1"/>
</dbReference>
<evidence type="ECO:0000313" key="4">
    <source>
        <dbReference type="Proteomes" id="UP000661507"/>
    </source>
</evidence>
<keyword evidence="1" id="KW-0378">Hydrolase</keyword>
<dbReference type="PANTHER" id="PTHR30337">
    <property type="entry name" value="COMPONENT OF ATP-DEPENDENT DSDNA EXONUCLEASE"/>
    <property type="match status" value="1"/>
</dbReference>
<keyword evidence="4" id="KW-1185">Reference proteome</keyword>
<evidence type="ECO:0000259" key="2">
    <source>
        <dbReference type="Pfam" id="PF00149"/>
    </source>
</evidence>
<gene>
    <name evidence="3" type="ORF">GCM10011320_55110</name>
</gene>
<dbReference type="Proteomes" id="UP000661507">
    <property type="component" value="Unassembled WGS sequence"/>
</dbReference>
<dbReference type="Gene3D" id="3.60.21.10">
    <property type="match status" value="1"/>
</dbReference>
<dbReference type="Pfam" id="PF00149">
    <property type="entry name" value="Metallophos"/>
    <property type="match status" value="1"/>
</dbReference>
<organism evidence="3 4">
    <name type="scientific">Neoroseomonas lacus</name>
    <dbReference type="NCBI Taxonomy" id="287609"/>
    <lineage>
        <taxon>Bacteria</taxon>
        <taxon>Pseudomonadati</taxon>
        <taxon>Pseudomonadota</taxon>
        <taxon>Alphaproteobacteria</taxon>
        <taxon>Acetobacterales</taxon>
        <taxon>Acetobacteraceae</taxon>
        <taxon>Neoroseomonas</taxon>
    </lineage>
</organism>
<protein>
    <submittedName>
        <fullName evidence="3">Metallophosphoesterase</fullName>
    </submittedName>
</protein>
<dbReference type="InterPro" id="IPR029052">
    <property type="entry name" value="Metallo-depent_PP-like"/>
</dbReference>
<dbReference type="EMBL" id="BMKW01000019">
    <property type="protein sequence ID" value="GGJ40438.1"/>
    <property type="molecule type" value="Genomic_DNA"/>
</dbReference>
<comment type="caution">
    <text evidence="3">The sequence shown here is derived from an EMBL/GenBank/DDBJ whole genome shotgun (WGS) entry which is preliminary data.</text>
</comment>
<dbReference type="InterPro" id="IPR014576">
    <property type="entry name" value="Pesterase_YhaO"/>
</dbReference>